<dbReference type="EMBL" id="JYDP01009382">
    <property type="protein sequence ID" value="KRY62705.1"/>
    <property type="molecule type" value="Genomic_DNA"/>
</dbReference>
<gene>
    <name evidence="1" type="ORF">T11_16442</name>
</gene>
<comment type="caution">
    <text evidence="1">The sequence shown here is derived from an EMBL/GenBank/DDBJ whole genome shotgun (WGS) entry which is preliminary data.</text>
</comment>
<name>A0A0V1DMT0_9BILA</name>
<dbReference type="AlphaFoldDB" id="A0A0V1DMT0"/>
<evidence type="ECO:0000313" key="2">
    <source>
        <dbReference type="Proteomes" id="UP000055024"/>
    </source>
</evidence>
<evidence type="ECO:0000313" key="1">
    <source>
        <dbReference type="EMBL" id="KRY62705.1"/>
    </source>
</evidence>
<sequence length="42" mass="4919">MSQLKQVSVFHLFCISRNLLIKMRLTPTIMPYIILFSITSSF</sequence>
<keyword evidence="2" id="KW-1185">Reference proteome</keyword>
<protein>
    <submittedName>
        <fullName evidence="1">Uncharacterized protein</fullName>
    </submittedName>
</protein>
<organism evidence="1 2">
    <name type="scientific">Trichinella zimbabwensis</name>
    <dbReference type="NCBI Taxonomy" id="268475"/>
    <lineage>
        <taxon>Eukaryota</taxon>
        <taxon>Metazoa</taxon>
        <taxon>Ecdysozoa</taxon>
        <taxon>Nematoda</taxon>
        <taxon>Enoplea</taxon>
        <taxon>Dorylaimia</taxon>
        <taxon>Trichinellida</taxon>
        <taxon>Trichinellidae</taxon>
        <taxon>Trichinella</taxon>
    </lineage>
</organism>
<reference evidence="1 2" key="1">
    <citation type="submission" date="2015-01" db="EMBL/GenBank/DDBJ databases">
        <title>Evolution of Trichinella species and genotypes.</title>
        <authorList>
            <person name="Korhonen P.K."/>
            <person name="Edoardo P."/>
            <person name="Giuseppe L.R."/>
            <person name="Gasser R.B."/>
        </authorList>
    </citation>
    <scope>NUCLEOTIDE SEQUENCE [LARGE SCALE GENOMIC DNA]</scope>
    <source>
        <strain evidence="1">ISS1029</strain>
    </source>
</reference>
<dbReference type="Proteomes" id="UP000055024">
    <property type="component" value="Unassembled WGS sequence"/>
</dbReference>
<accession>A0A0V1DMT0</accession>
<proteinExistence type="predicted"/>